<evidence type="ECO:0000313" key="3">
    <source>
        <dbReference type="Proteomes" id="UP000019491"/>
    </source>
</evidence>
<keyword evidence="3" id="KW-1185">Reference proteome</keyword>
<feature type="region of interest" description="Disordered" evidence="1">
    <location>
        <begin position="1"/>
        <end position="44"/>
    </location>
</feature>
<protein>
    <submittedName>
        <fullName evidence="2">Uncharacterized protein</fullName>
    </submittedName>
</protein>
<name>X0PZ39_RHOWR</name>
<evidence type="ECO:0000313" key="2">
    <source>
        <dbReference type="EMBL" id="GAF43001.1"/>
    </source>
</evidence>
<feature type="compositionally biased region" description="Basic residues" evidence="1">
    <location>
        <begin position="1"/>
        <end position="11"/>
    </location>
</feature>
<sequence>MIMTRARRGSARIRSDGCMATSHGSAHEQPRRGPPRPIQRRRPYHPILGGAGLILAGAHSASDLAKWTREWSAAGFDGAARRRCLLDR</sequence>
<comment type="caution">
    <text evidence="2">The sequence shown here is derived from an EMBL/GenBank/DDBJ whole genome shotgun (WGS) entry which is preliminary data.</text>
</comment>
<dbReference type="Proteomes" id="UP000019491">
    <property type="component" value="Unassembled WGS sequence"/>
</dbReference>
<dbReference type="AlphaFoldDB" id="X0PZ39"/>
<accession>X0PZ39</accession>
<dbReference type="EMBL" id="BAWF01000005">
    <property type="protein sequence ID" value="GAF43001.1"/>
    <property type="molecule type" value="Genomic_DNA"/>
</dbReference>
<reference evidence="2 3" key="1">
    <citation type="submission" date="2014-02" db="EMBL/GenBank/DDBJ databases">
        <title>Whole genome shotgun sequence of Rhodococcus wratislaviensis NBRC 100605.</title>
        <authorList>
            <person name="Hosoyama A."/>
            <person name="Tsuchikane K."/>
            <person name="Yoshida I."/>
            <person name="Ohji S."/>
            <person name="Ichikawa N."/>
            <person name="Yamazoe A."/>
            <person name="Fujita N."/>
        </authorList>
    </citation>
    <scope>NUCLEOTIDE SEQUENCE [LARGE SCALE GENOMIC DNA]</scope>
    <source>
        <strain evidence="2 3">NBRC 100605</strain>
    </source>
</reference>
<evidence type="ECO:0000256" key="1">
    <source>
        <dbReference type="SAM" id="MobiDB-lite"/>
    </source>
</evidence>
<proteinExistence type="predicted"/>
<organism evidence="2 3">
    <name type="scientific">Rhodococcus wratislaviensis NBRC 100605</name>
    <dbReference type="NCBI Taxonomy" id="1219028"/>
    <lineage>
        <taxon>Bacteria</taxon>
        <taxon>Bacillati</taxon>
        <taxon>Actinomycetota</taxon>
        <taxon>Actinomycetes</taxon>
        <taxon>Mycobacteriales</taxon>
        <taxon>Nocardiaceae</taxon>
        <taxon>Rhodococcus</taxon>
    </lineage>
</organism>
<gene>
    <name evidence="2" type="ORF">RW1_005_01090</name>
</gene>